<evidence type="ECO:0000313" key="2">
    <source>
        <dbReference type="EMBL" id="RKH71734.1"/>
    </source>
</evidence>
<evidence type="ECO:0000313" key="3">
    <source>
        <dbReference type="Proteomes" id="UP000282656"/>
    </source>
</evidence>
<dbReference type="SUPFAM" id="SSF52200">
    <property type="entry name" value="Toll/Interleukin receptor TIR domain"/>
    <property type="match status" value="1"/>
</dbReference>
<dbReference type="EMBL" id="RAWM01000013">
    <property type="protein sequence ID" value="RKH71734.1"/>
    <property type="molecule type" value="Genomic_DNA"/>
</dbReference>
<comment type="caution">
    <text evidence="2">The sequence shown here is derived from an EMBL/GenBank/DDBJ whole genome shotgun (WGS) entry which is preliminary data.</text>
</comment>
<evidence type="ECO:0000259" key="1">
    <source>
        <dbReference type="PROSITE" id="PS50104"/>
    </source>
</evidence>
<dbReference type="Gene3D" id="3.40.50.10140">
    <property type="entry name" value="Toll/interleukin-1 receptor homology (TIR) domain"/>
    <property type="match status" value="1"/>
</dbReference>
<keyword evidence="3" id="KW-1185">Reference proteome</keyword>
<accession>A0A3A8R8J7</accession>
<reference evidence="3" key="1">
    <citation type="submission" date="2018-09" db="EMBL/GenBank/DDBJ databases">
        <authorList>
            <person name="Livingstone P.G."/>
            <person name="Whitworth D.E."/>
        </authorList>
    </citation>
    <scope>NUCLEOTIDE SEQUENCE [LARGE SCALE GENOMIC DNA]</scope>
    <source>
        <strain evidence="3">AB047A</strain>
    </source>
</reference>
<feature type="domain" description="TIR" evidence="1">
    <location>
        <begin position="142"/>
        <end position="284"/>
    </location>
</feature>
<dbReference type="InterPro" id="IPR035897">
    <property type="entry name" value="Toll_tir_struct_dom_sf"/>
</dbReference>
<proteinExistence type="predicted"/>
<gene>
    <name evidence="2" type="ORF">D7X96_07345</name>
</gene>
<organism evidence="2 3">
    <name type="scientific">Corallococcus interemptor</name>
    <dbReference type="NCBI Taxonomy" id="2316720"/>
    <lineage>
        <taxon>Bacteria</taxon>
        <taxon>Pseudomonadati</taxon>
        <taxon>Myxococcota</taxon>
        <taxon>Myxococcia</taxon>
        <taxon>Myxococcales</taxon>
        <taxon>Cystobacterineae</taxon>
        <taxon>Myxococcaceae</taxon>
        <taxon>Corallococcus</taxon>
    </lineage>
</organism>
<dbReference type="Proteomes" id="UP000282656">
    <property type="component" value="Unassembled WGS sequence"/>
</dbReference>
<protein>
    <submittedName>
        <fullName evidence="2">Toll/interleukin-1 receptor domain-containing protein</fullName>
    </submittedName>
</protein>
<name>A0A3A8R8J7_9BACT</name>
<dbReference type="AlphaFoldDB" id="A0A3A8R8J7"/>
<keyword evidence="2" id="KW-0675">Receptor</keyword>
<dbReference type="GO" id="GO:0007165">
    <property type="term" value="P:signal transduction"/>
    <property type="evidence" value="ECO:0007669"/>
    <property type="project" value="InterPro"/>
</dbReference>
<sequence length="402" mass="44527">MGTSGCYQVVVLEPERKATGGGGHSTTLQATLERQLRELGLDPMAALRVLDESNFHRERVRGMPVAAVYFGGSYQSTEATQILEELRSEGCFILPVVPTLIAYQTQVPSTLAAINGQELKKSDPALEHITARLMEELGLMRSRRLAFISYKRDESRGVALQLYQALDACSFEVFLDTHSIKRGEEFQPMLWDRLGDADLLILLDTPNALTSTWVEQEVARAHNLGLGVLQLIWPAPHKRTPGTELCEPFVLEANDFTDNPNSSGTTLNKFKLEEIVARAESTRARSLASRKTRVITEFCKQMKTHGVDVTIQPSGRLEVPHPHRGATYVFPIVGHPEATLLQEIADDCTTCGAPTPHGCLIYDPLGIWPRKAAHLQWLNGFLPVESLAISEVPKWLTPKSTP</sequence>
<dbReference type="PROSITE" id="PS50104">
    <property type="entry name" value="TIR"/>
    <property type="match status" value="1"/>
</dbReference>
<dbReference type="InterPro" id="IPR000157">
    <property type="entry name" value="TIR_dom"/>
</dbReference>
<dbReference type="Pfam" id="PF13676">
    <property type="entry name" value="TIR_2"/>
    <property type="match status" value="1"/>
</dbReference>